<dbReference type="Proteomes" id="UP001575105">
    <property type="component" value="Unassembled WGS sequence"/>
</dbReference>
<feature type="chain" id="PRO_5045925703" description="Secreted protein" evidence="1">
    <location>
        <begin position="25"/>
        <end position="201"/>
    </location>
</feature>
<evidence type="ECO:0000313" key="2">
    <source>
        <dbReference type="EMBL" id="MFA9477230.1"/>
    </source>
</evidence>
<dbReference type="EMBL" id="JBGUBD010000002">
    <property type="protein sequence ID" value="MFA9477230.1"/>
    <property type="molecule type" value="Genomic_DNA"/>
</dbReference>
<keyword evidence="3" id="KW-1185">Reference proteome</keyword>
<accession>A0ABV4U0W1</accession>
<feature type="signal peptide" evidence="1">
    <location>
        <begin position="1"/>
        <end position="24"/>
    </location>
</feature>
<keyword evidence="1" id="KW-0732">Signal</keyword>
<dbReference type="RefSeq" id="WP_425344156.1">
    <property type="nucleotide sequence ID" value="NZ_JBGUBD010000002.1"/>
</dbReference>
<gene>
    <name evidence="2" type="ORF">ACERK3_02865</name>
</gene>
<protein>
    <recommendedName>
        <fullName evidence="4">Secreted protein</fullName>
    </recommendedName>
</protein>
<evidence type="ECO:0000313" key="3">
    <source>
        <dbReference type="Proteomes" id="UP001575105"/>
    </source>
</evidence>
<reference evidence="2 3" key="1">
    <citation type="submission" date="2024-08" db="EMBL/GenBank/DDBJ databases">
        <title>Whole-genome sequencing of halo(alkali)philic microorganisms from hypersaline lakes.</title>
        <authorList>
            <person name="Sorokin D.Y."/>
            <person name="Merkel A.Y."/>
            <person name="Messina E."/>
            <person name="Yakimov M."/>
        </authorList>
    </citation>
    <scope>NUCLEOTIDE SEQUENCE [LARGE SCALE GENOMIC DNA]</scope>
    <source>
        <strain evidence="2 3">AB-hyl4</strain>
    </source>
</reference>
<comment type="caution">
    <text evidence="2">The sequence shown here is derived from an EMBL/GenBank/DDBJ whole genome shotgun (WGS) entry which is preliminary data.</text>
</comment>
<evidence type="ECO:0008006" key="4">
    <source>
        <dbReference type="Google" id="ProtNLM"/>
    </source>
</evidence>
<evidence type="ECO:0000256" key="1">
    <source>
        <dbReference type="SAM" id="SignalP"/>
    </source>
</evidence>
<sequence length="201" mass="21800">MNNMFYRALSAPLLAGLLATSASASTVYNVDFTATIDRSIGWPEDHEYSISIGDQFHGTLQYDASYLVGGEDWERLALGQGFNSLSFDFFGTTYDETDHSYADFPPDLFFSSDGELIDMGYGVIVDSSIRFGFGEGFGVFGEGNEFAILGDVEFFVQSNDIPEDPTIIPLPAAVWGGMALFGMLGAGGAIRRRFAGQTEPV</sequence>
<proteinExistence type="predicted"/>
<organism evidence="2 3">
    <name type="scientific">Natronomicrosphaera hydrolytica</name>
    <dbReference type="NCBI Taxonomy" id="3242702"/>
    <lineage>
        <taxon>Bacteria</taxon>
        <taxon>Pseudomonadati</taxon>
        <taxon>Planctomycetota</taxon>
        <taxon>Phycisphaerae</taxon>
        <taxon>Phycisphaerales</taxon>
        <taxon>Phycisphaeraceae</taxon>
        <taxon>Natronomicrosphaera</taxon>
    </lineage>
</organism>
<name>A0ABV4U0W1_9BACT</name>